<gene>
    <name evidence="1" type="ORF">M911_01700</name>
</gene>
<name>W8KYE6_9GAMM</name>
<accession>W8KYE6</accession>
<dbReference type="Proteomes" id="UP000019442">
    <property type="component" value="Chromosome"/>
</dbReference>
<reference evidence="2" key="2">
    <citation type="submission" date="2014-02" db="EMBL/GenBank/DDBJ databases">
        <title>Draft Genome Sequence of extremely halophilic bacteria Halorhodospira halochloris.</title>
        <authorList>
            <person name="Singh K.S."/>
        </authorList>
    </citation>
    <scope>NUCLEOTIDE SEQUENCE [LARGE SCALE GENOMIC DNA]</scope>
    <source>
        <strain evidence="2">A</strain>
    </source>
</reference>
<sequence>MGVWHGFFYEMYMFEMFRSFFYPPKTAIMLCQAIQCSCESRGCFGDADGMMRYLDRDGMRIQIVLQSLQGSQVPFSGGAGQAKQLRGPAASAGYPEEVGFW</sequence>
<organism evidence="1 2">
    <name type="scientific">Ectothiorhodospira haloalkaliphila</name>
    <dbReference type="NCBI Taxonomy" id="421628"/>
    <lineage>
        <taxon>Bacteria</taxon>
        <taxon>Pseudomonadati</taxon>
        <taxon>Pseudomonadota</taxon>
        <taxon>Gammaproteobacteria</taxon>
        <taxon>Chromatiales</taxon>
        <taxon>Ectothiorhodospiraceae</taxon>
        <taxon>Ectothiorhodospira</taxon>
    </lineage>
</organism>
<dbReference type="KEGG" id="hhc:M911_01700"/>
<dbReference type="AlphaFoldDB" id="W8KYE6"/>
<keyword evidence="2" id="KW-1185">Reference proteome</keyword>
<dbReference type="EMBL" id="CP007268">
    <property type="protein sequence ID" value="AHK80571.1"/>
    <property type="molecule type" value="Genomic_DNA"/>
</dbReference>
<evidence type="ECO:0000313" key="1">
    <source>
        <dbReference type="EMBL" id="AHK80571.1"/>
    </source>
</evidence>
<dbReference type="HOGENOM" id="CLU_2287580_0_0_6"/>
<protein>
    <submittedName>
        <fullName evidence="1">Uncharacterized protein</fullName>
    </submittedName>
</protein>
<reference evidence="1 2" key="1">
    <citation type="journal article" date="2014" name="J Genomics">
        <title>Draft Genome Sequence of the Extremely Halophilic Phototrophic Purple Sulfur Bacterium Halorhodospira halochloris.</title>
        <authorList>
            <person name="Singh K.S."/>
            <person name="Kirksey J."/>
            <person name="Hoff W.D."/>
            <person name="Deole R."/>
        </authorList>
    </citation>
    <scope>NUCLEOTIDE SEQUENCE [LARGE SCALE GENOMIC DNA]</scope>
    <source>
        <strain evidence="1 2">A</strain>
    </source>
</reference>
<proteinExistence type="predicted"/>
<evidence type="ECO:0000313" key="2">
    <source>
        <dbReference type="Proteomes" id="UP000019442"/>
    </source>
</evidence>